<proteinExistence type="predicted"/>
<keyword evidence="1" id="KW-1133">Transmembrane helix</keyword>
<protein>
    <submittedName>
        <fullName evidence="2">Uncharacterized protein</fullName>
    </submittedName>
</protein>
<name>A0A7X5YCJ2_9BACT</name>
<evidence type="ECO:0000256" key="1">
    <source>
        <dbReference type="SAM" id="Phobius"/>
    </source>
</evidence>
<keyword evidence="5" id="KW-1185">Reference proteome</keyword>
<organism evidence="2 4">
    <name type="scientific">Butyricimonas paravirosa</name>
    <dbReference type="NCBI Taxonomy" id="1472417"/>
    <lineage>
        <taxon>Bacteria</taxon>
        <taxon>Pseudomonadati</taxon>
        <taxon>Bacteroidota</taxon>
        <taxon>Bacteroidia</taxon>
        <taxon>Bacteroidales</taxon>
        <taxon>Odoribacteraceae</taxon>
        <taxon>Butyricimonas</taxon>
    </lineage>
</organism>
<feature type="transmembrane region" description="Helical" evidence="1">
    <location>
        <begin position="91"/>
        <end position="111"/>
    </location>
</feature>
<dbReference type="GeneID" id="86890176"/>
<evidence type="ECO:0000313" key="5">
    <source>
        <dbReference type="Proteomes" id="UP001302374"/>
    </source>
</evidence>
<dbReference type="Proteomes" id="UP001302374">
    <property type="component" value="Chromosome"/>
</dbReference>
<gene>
    <name evidence="3" type="ORF">F1644_02710</name>
    <name evidence="2" type="ORF">GGR15_002234</name>
</gene>
<feature type="transmembrane region" description="Helical" evidence="1">
    <location>
        <begin position="42"/>
        <end position="62"/>
    </location>
</feature>
<reference evidence="2 4" key="2">
    <citation type="submission" date="2020-03" db="EMBL/GenBank/DDBJ databases">
        <title>Genomic Encyclopedia of Type Strains, Phase IV (KMG-IV): sequencing the most valuable type-strain genomes for metagenomic binning, comparative biology and taxonomic classification.</title>
        <authorList>
            <person name="Goeker M."/>
        </authorList>
    </citation>
    <scope>NUCLEOTIDE SEQUENCE [LARGE SCALE GENOMIC DNA]</scope>
    <source>
        <strain evidence="2 4">DSM 105722</strain>
    </source>
</reference>
<evidence type="ECO:0000313" key="4">
    <source>
        <dbReference type="Proteomes" id="UP000576368"/>
    </source>
</evidence>
<evidence type="ECO:0000313" key="3">
    <source>
        <dbReference type="EMBL" id="WOF11252.1"/>
    </source>
</evidence>
<feature type="transmembrane region" description="Helical" evidence="1">
    <location>
        <begin position="17"/>
        <end position="36"/>
    </location>
</feature>
<dbReference type="Proteomes" id="UP000576368">
    <property type="component" value="Unassembled WGS sequence"/>
</dbReference>
<sequence length="144" mass="16886">MENSKIEQVEVERFKSLFLRGIAFIFWFPGIILMELPLNKFLMAIVAVISSVFGILFIYAVIKVFRVFRKIKGDQVLQQALMNEMYLSFDYKALVTGFYSTLIYVILLFLLSDFVDIPVRVICLTIVYVAVVVTELRRFFLYRQ</sequence>
<dbReference type="RefSeq" id="WP_118302140.1">
    <property type="nucleotide sequence ID" value="NZ_BMPA01000007.1"/>
</dbReference>
<keyword evidence="1" id="KW-0472">Membrane</keyword>
<reference evidence="3 5" key="1">
    <citation type="submission" date="2019-09" db="EMBL/GenBank/DDBJ databases">
        <title>Butyricimonas paravirosa DSM 105722 (=214-4 = JCM 18677 = CCUG 65563).</title>
        <authorList>
            <person name="Le Roy T."/>
            <person name="Cani P.D."/>
        </authorList>
    </citation>
    <scope>NUCLEOTIDE SEQUENCE [LARGE SCALE GENOMIC DNA]</scope>
    <source>
        <strain evidence="3 5">DSM 105722</strain>
    </source>
</reference>
<keyword evidence="1" id="KW-0812">Transmembrane</keyword>
<dbReference type="EMBL" id="CP043839">
    <property type="protein sequence ID" value="WOF11252.1"/>
    <property type="molecule type" value="Genomic_DNA"/>
</dbReference>
<evidence type="ECO:0000313" key="2">
    <source>
        <dbReference type="EMBL" id="NJC18607.1"/>
    </source>
</evidence>
<dbReference type="EMBL" id="JAATLI010000007">
    <property type="protein sequence ID" value="NJC18607.1"/>
    <property type="molecule type" value="Genomic_DNA"/>
</dbReference>
<accession>A0A7X5YCJ2</accession>
<feature type="transmembrane region" description="Helical" evidence="1">
    <location>
        <begin position="117"/>
        <end position="136"/>
    </location>
</feature>
<dbReference type="AlphaFoldDB" id="A0A7X5YCJ2"/>